<feature type="compositionally biased region" description="Polar residues" evidence="1">
    <location>
        <begin position="207"/>
        <end position="217"/>
    </location>
</feature>
<feature type="compositionally biased region" description="Basic and acidic residues" evidence="1">
    <location>
        <begin position="786"/>
        <end position="797"/>
    </location>
</feature>
<sequence>MTTGTGTVQISFRIFFTLHLHLQGRPTLGRQDVSSDNLLSYYSSPLADNPHSSPIPITRQSSADSNSDYSNFSYRSDSTPSDYSIKDESAVVGGSPSVTRRTSRSSKGAADRRRLAIVQVFDSNSQSMSSTSTAAPSQSSTTPSDLRTRRGAEGSLALVAPPDFSPSSYMSDDTPVPPFTAPADSLYNPMHTARPKHESTPIPKSVQGHQRSASEVTTGKRDIAIIGTLTSAHAPSRSTTSFTPPSFDNGVKSKLKPSNTLTLESTSDVELSQPALHPPPLFVRPQSRSPSPGAQSVSSHSDFPDTPDIGEGKAIDVPVASPVVVMTNVVIPSHTTASVSSLSASAHPYATNSTSPADNATTKTSSLSTSTFPHSSHSTTPSINTSTTTTASTPSSAVIPPSAQTPQKQRTTPSIVVVPNTPKSPVSRSTPYTPKSPSSSSSSMTSITSSGAFSPDNLASYRNYLPGVHSTAGPLPPPPRASFVVNTGGSTPPPRPPRQVRSPSPTKSSSGRSSSPAKGSVSGLTATVLSGERGRQRSKSKEDMRENLKLPADVTAALSSRLAPVTKAKSNSSTTSSVTGGGSGSANAGTSVVPGADEKSLNARSDDNDRSTSASPLTTMSPSTSTEGPATKSVHTREPAFSPSTIISPTTTTSTTATTSSTPSIYPETSSMGAHTTTTNTHPIPERRRKVASSSSYEEYTLAEEESEYDTCGRTIDDGQDKNTSNSPHPVIKPPPRGQSLAVSHAMGISGLPRLSVEEEGWVLADNASGVAGNGKRSLEGIPRTPPREKFQERHSFDSPSSSNESEGPSPPPKSFRNSFTKGLKRLSLNASPRRSTSLSSRSTHSRTPSQGSSTLPPLPDNELSYSGRRSLSPSPSPQAFPPRSLSPLNPNAQLPSPNMPTLPLGPSAQHNYHYTRAHPHAHKRIINPSPAALFCSEVYSAPKKSSTSAERCAIYARKLNELYMYDCGLGDWIVGVGVVRGPPQNGVSTISFTDTPRKTSHGSTMSEATFPRRPDASTATDLMIPPTISAASSPSALSPVPPAPRLPYPSLATKSNSGDKIGLLGSLTTPTSGRGAGGFFASLGRKASISRNRGGSSDSGHSTGKTRLTKPPPSSSATVHGNAISSPVLINTSQSVPGGPRALPGRAKTLMISPNPSPSRDYFNSGSTSGSESASGTVGRRPSMYNLGSSPSMSESGHGIIRGERRDAEKENDPVFASQLNRLTDLLPHAERDVLAGYLRRAGQDILAIGQYLDDEKNGCVRRD</sequence>
<feature type="compositionally biased region" description="Low complexity" evidence="1">
    <location>
        <begin position="361"/>
        <end position="402"/>
    </location>
</feature>
<feature type="compositionally biased region" description="Low complexity" evidence="1">
    <location>
        <begin position="235"/>
        <end position="247"/>
    </location>
</feature>
<organism evidence="2 3">
    <name type="scientific">Marasmius crinis-equi</name>
    <dbReference type="NCBI Taxonomy" id="585013"/>
    <lineage>
        <taxon>Eukaryota</taxon>
        <taxon>Fungi</taxon>
        <taxon>Dikarya</taxon>
        <taxon>Basidiomycota</taxon>
        <taxon>Agaricomycotina</taxon>
        <taxon>Agaricomycetes</taxon>
        <taxon>Agaricomycetidae</taxon>
        <taxon>Agaricales</taxon>
        <taxon>Marasmiineae</taxon>
        <taxon>Marasmiaceae</taxon>
        <taxon>Marasmius</taxon>
    </lineage>
</organism>
<comment type="caution">
    <text evidence="2">The sequence shown here is derived from an EMBL/GenBank/DDBJ whole genome shotgun (WGS) entry which is preliminary data.</text>
</comment>
<feature type="compositionally biased region" description="Polar residues" evidence="1">
    <location>
        <begin position="350"/>
        <end position="360"/>
    </location>
</feature>
<evidence type="ECO:0000256" key="1">
    <source>
        <dbReference type="SAM" id="MobiDB-lite"/>
    </source>
</evidence>
<name>A0ABR3FZC1_9AGAR</name>
<feature type="compositionally biased region" description="Low complexity" evidence="1">
    <location>
        <begin position="642"/>
        <end position="665"/>
    </location>
</feature>
<feature type="compositionally biased region" description="Low complexity" evidence="1">
    <location>
        <begin position="499"/>
        <end position="523"/>
    </location>
</feature>
<accession>A0ABR3FZC1</accession>
<reference evidence="2 3" key="1">
    <citation type="submission" date="2024-02" db="EMBL/GenBank/DDBJ databases">
        <title>A draft genome for the cacao thread blight pathogen Marasmius crinis-equi.</title>
        <authorList>
            <person name="Cohen S.P."/>
            <person name="Baruah I.K."/>
            <person name="Amoako-Attah I."/>
            <person name="Bukari Y."/>
            <person name="Meinhardt L.W."/>
            <person name="Bailey B.A."/>
        </authorList>
    </citation>
    <scope>NUCLEOTIDE SEQUENCE [LARGE SCALE GENOMIC DNA]</scope>
    <source>
        <strain evidence="2 3">GH-76</strain>
    </source>
</reference>
<evidence type="ECO:0000313" key="2">
    <source>
        <dbReference type="EMBL" id="KAL0580797.1"/>
    </source>
</evidence>
<feature type="compositionally biased region" description="Polar residues" evidence="1">
    <location>
        <begin position="58"/>
        <end position="82"/>
    </location>
</feature>
<feature type="compositionally biased region" description="Polar residues" evidence="1">
    <location>
        <begin position="1187"/>
        <end position="1196"/>
    </location>
</feature>
<feature type="compositionally biased region" description="Low complexity" evidence="1">
    <location>
        <begin position="832"/>
        <end position="850"/>
    </location>
</feature>
<feature type="compositionally biased region" description="Basic and acidic residues" evidence="1">
    <location>
        <begin position="532"/>
        <end position="548"/>
    </location>
</feature>
<feature type="region of interest" description="Disordered" evidence="1">
    <location>
        <begin position="1088"/>
        <end position="1200"/>
    </location>
</feature>
<feature type="compositionally biased region" description="Low complexity" evidence="1">
    <location>
        <begin position="864"/>
        <end position="874"/>
    </location>
</feature>
<feature type="compositionally biased region" description="Polar residues" evidence="1">
    <location>
        <begin position="404"/>
        <end position="414"/>
    </location>
</feature>
<feature type="compositionally biased region" description="Polar residues" evidence="1">
    <location>
        <begin position="887"/>
        <end position="897"/>
    </location>
</feature>
<evidence type="ECO:0000313" key="3">
    <source>
        <dbReference type="Proteomes" id="UP001465976"/>
    </source>
</evidence>
<feature type="compositionally biased region" description="Low complexity" evidence="1">
    <location>
        <begin position="1166"/>
        <end position="1180"/>
    </location>
</feature>
<feature type="region of interest" description="Disordered" evidence="1">
    <location>
        <begin position="188"/>
        <end position="313"/>
    </location>
</feature>
<feature type="compositionally biased region" description="Polar residues" evidence="1">
    <location>
        <begin position="1116"/>
        <end position="1137"/>
    </location>
</feature>
<feature type="compositionally biased region" description="Polar residues" evidence="1">
    <location>
        <begin position="286"/>
        <end position="301"/>
    </location>
</feature>
<feature type="compositionally biased region" description="Polar residues" evidence="1">
    <location>
        <begin position="256"/>
        <end position="270"/>
    </location>
</feature>
<proteinExistence type="predicted"/>
<feature type="region of interest" description="Disordered" evidence="1">
    <location>
        <begin position="45"/>
        <end position="149"/>
    </location>
</feature>
<feature type="compositionally biased region" description="Polar residues" evidence="1">
    <location>
        <begin position="1090"/>
        <end position="1107"/>
    </location>
</feature>
<feature type="compositionally biased region" description="Low complexity" evidence="1">
    <location>
        <begin position="611"/>
        <end position="626"/>
    </location>
</feature>
<protein>
    <submittedName>
        <fullName evidence="2">Uncharacterized protein</fullName>
    </submittedName>
</protein>
<feature type="compositionally biased region" description="Low complexity" evidence="1">
    <location>
        <begin position="123"/>
        <end position="144"/>
    </location>
</feature>
<dbReference type="Proteomes" id="UP001465976">
    <property type="component" value="Unassembled WGS sequence"/>
</dbReference>
<feature type="compositionally biased region" description="Low complexity" evidence="1">
    <location>
        <begin position="565"/>
        <end position="578"/>
    </location>
</feature>
<feature type="region of interest" description="Disordered" evidence="1">
    <location>
        <begin position="346"/>
        <end position="449"/>
    </location>
</feature>
<feature type="region of interest" description="Disordered" evidence="1">
    <location>
        <begin position="768"/>
        <end position="912"/>
    </location>
</feature>
<feature type="region of interest" description="Disordered" evidence="1">
    <location>
        <begin position="988"/>
        <end position="1018"/>
    </location>
</feature>
<feature type="compositionally biased region" description="Low complexity" evidence="1">
    <location>
        <begin position="798"/>
        <end position="808"/>
    </location>
</feature>
<dbReference type="EMBL" id="JBAHYK010000023">
    <property type="protein sequence ID" value="KAL0580797.1"/>
    <property type="molecule type" value="Genomic_DNA"/>
</dbReference>
<gene>
    <name evidence="2" type="ORF">V5O48_001262</name>
</gene>
<feature type="compositionally biased region" description="Basic and acidic residues" evidence="1">
    <location>
        <begin position="596"/>
        <end position="610"/>
    </location>
</feature>
<keyword evidence="3" id="KW-1185">Reference proteome</keyword>
<feature type="region of interest" description="Disordered" evidence="1">
    <location>
        <begin position="1031"/>
        <end position="1056"/>
    </location>
</feature>
<feature type="compositionally biased region" description="Low complexity" evidence="1">
    <location>
        <begin position="427"/>
        <end position="449"/>
    </location>
</feature>
<feature type="region of interest" description="Disordered" evidence="1">
    <location>
        <begin position="470"/>
        <end position="740"/>
    </location>
</feature>
<feature type="compositionally biased region" description="Polar residues" evidence="1">
    <location>
        <begin position="667"/>
        <end position="682"/>
    </location>
</feature>